<dbReference type="PROSITE" id="PS50181">
    <property type="entry name" value="FBOX"/>
    <property type="match status" value="1"/>
</dbReference>
<protein>
    <recommendedName>
        <fullName evidence="1">F-box domain-containing protein</fullName>
    </recommendedName>
</protein>
<dbReference type="SUPFAM" id="SSF81383">
    <property type="entry name" value="F-box domain"/>
    <property type="match status" value="1"/>
</dbReference>
<gene>
    <name evidence="2" type="ORF">QR685DRAFT_448271</name>
</gene>
<evidence type="ECO:0000313" key="2">
    <source>
        <dbReference type="EMBL" id="KAL0467640.1"/>
    </source>
</evidence>
<keyword evidence="3" id="KW-1185">Reference proteome</keyword>
<dbReference type="EMBL" id="JAVLET010000009">
    <property type="protein sequence ID" value="KAL0467640.1"/>
    <property type="molecule type" value="Genomic_DNA"/>
</dbReference>
<feature type="domain" description="F-box" evidence="1">
    <location>
        <begin position="110"/>
        <end position="157"/>
    </location>
</feature>
<accession>A0ABR3D4M1</accession>
<reference evidence="2 3" key="1">
    <citation type="submission" date="2023-09" db="EMBL/GenBank/DDBJ databases">
        <title>Multi-omics analysis of a traditional fermented food reveals byproduct-associated fungal strains for waste-to-food upcycling.</title>
        <authorList>
            <consortium name="Lawrence Berkeley National Laboratory"/>
            <person name="Rekdal V.M."/>
            <person name="Villalobos-Escobedo J.M."/>
            <person name="Rodriguez-Valeron N."/>
            <person name="Garcia M.O."/>
            <person name="Vasquez D.P."/>
            <person name="Damayanti I."/>
            <person name="Sorensen P.M."/>
            <person name="Baidoo E.E."/>
            <person name="De Carvalho A.C."/>
            <person name="Riley R."/>
            <person name="Lipzen A."/>
            <person name="He G."/>
            <person name="Yan M."/>
            <person name="Haridas S."/>
            <person name="Daum C."/>
            <person name="Yoshinaga Y."/>
            <person name="Ng V."/>
            <person name="Grigoriev I.V."/>
            <person name="Munk R."/>
            <person name="Nuraida L."/>
            <person name="Wijaya C.H."/>
            <person name="Morales P.-C."/>
            <person name="Keasling J.D."/>
        </authorList>
    </citation>
    <scope>NUCLEOTIDE SEQUENCE [LARGE SCALE GENOMIC DNA]</scope>
    <source>
        <strain evidence="2 3">FGSC 2613</strain>
    </source>
</reference>
<evidence type="ECO:0000259" key="1">
    <source>
        <dbReference type="PROSITE" id="PS50181"/>
    </source>
</evidence>
<dbReference type="CDD" id="cd09917">
    <property type="entry name" value="F-box_SF"/>
    <property type="match status" value="1"/>
</dbReference>
<proteinExistence type="predicted"/>
<dbReference type="Pfam" id="PF00646">
    <property type="entry name" value="F-box"/>
    <property type="match status" value="1"/>
</dbReference>
<dbReference type="Proteomes" id="UP001451303">
    <property type="component" value="Unassembled WGS sequence"/>
</dbReference>
<organism evidence="2 3">
    <name type="scientific">Neurospora intermedia</name>
    <dbReference type="NCBI Taxonomy" id="5142"/>
    <lineage>
        <taxon>Eukaryota</taxon>
        <taxon>Fungi</taxon>
        <taxon>Dikarya</taxon>
        <taxon>Ascomycota</taxon>
        <taxon>Pezizomycotina</taxon>
        <taxon>Sordariomycetes</taxon>
        <taxon>Sordariomycetidae</taxon>
        <taxon>Sordariales</taxon>
        <taxon>Sordariaceae</taxon>
        <taxon>Neurospora</taxon>
    </lineage>
</organism>
<dbReference type="Gene3D" id="1.20.1280.50">
    <property type="match status" value="1"/>
</dbReference>
<dbReference type="Gene3D" id="6.10.140.2040">
    <property type="match status" value="1"/>
</dbReference>
<name>A0ABR3D4M1_NEUIN</name>
<dbReference type="InterPro" id="IPR001810">
    <property type="entry name" value="F-box_dom"/>
</dbReference>
<dbReference type="SMART" id="SM00256">
    <property type="entry name" value="FBOX"/>
    <property type="match status" value="1"/>
</dbReference>
<dbReference type="InterPro" id="IPR036047">
    <property type="entry name" value="F-box-like_dom_sf"/>
</dbReference>
<sequence>MAPLPLQSGAGQQQIWSWPTVEEGRDEEQLEESTSVHFASQTSQMTLLSPGSTPLLVMERSEGSSREWDGMATGGMNNILTDISPDTRAIVRLSEHWKESNTDLQRTEHHVQLTELPNEVLYEILSHLDVCDLFSTSKTSHHLRTLSTSPTLHTLRLRRARLLLPLSLTSPSRPSLADLIRRSIFLTNTALMSRKLARKLASIHLARRLAARPSAEQLVERCVLPAECVPCGTRKKVVVAPALVAKKRAVERERVKDGLRGWIGEVWMGRVKEREGKARKEEEESGVGRVWRLRRFWEGVSRGRV</sequence>
<comment type="caution">
    <text evidence="2">The sequence shown here is derived from an EMBL/GenBank/DDBJ whole genome shotgun (WGS) entry which is preliminary data.</text>
</comment>
<evidence type="ECO:0000313" key="3">
    <source>
        <dbReference type="Proteomes" id="UP001451303"/>
    </source>
</evidence>